<dbReference type="Gene3D" id="2.60.40.10">
    <property type="entry name" value="Immunoglobulins"/>
    <property type="match status" value="2"/>
</dbReference>
<organism evidence="2 3">
    <name type="scientific">Caerostris extrusa</name>
    <name type="common">Bark spider</name>
    <name type="synonym">Caerostris bankana</name>
    <dbReference type="NCBI Taxonomy" id="172846"/>
    <lineage>
        <taxon>Eukaryota</taxon>
        <taxon>Metazoa</taxon>
        <taxon>Ecdysozoa</taxon>
        <taxon>Arthropoda</taxon>
        <taxon>Chelicerata</taxon>
        <taxon>Arachnida</taxon>
        <taxon>Araneae</taxon>
        <taxon>Araneomorphae</taxon>
        <taxon>Entelegynae</taxon>
        <taxon>Araneoidea</taxon>
        <taxon>Araneidae</taxon>
        <taxon>Caerostris</taxon>
    </lineage>
</organism>
<dbReference type="PANTHER" id="PTHR45889">
    <property type="entry name" value="IG-LIKE DOMAIN-CONTAINING PROTEIN"/>
    <property type="match status" value="1"/>
</dbReference>
<dbReference type="PANTHER" id="PTHR45889:SF8">
    <property type="entry name" value="IG-LIKE DOMAIN-CONTAINING PROTEIN"/>
    <property type="match status" value="1"/>
</dbReference>
<dbReference type="Pfam" id="PF13927">
    <property type="entry name" value="Ig_3"/>
    <property type="match status" value="1"/>
</dbReference>
<accession>A0AAV4N8R8</accession>
<reference evidence="2 3" key="1">
    <citation type="submission" date="2021-06" db="EMBL/GenBank/DDBJ databases">
        <title>Caerostris extrusa draft genome.</title>
        <authorList>
            <person name="Kono N."/>
            <person name="Arakawa K."/>
        </authorList>
    </citation>
    <scope>NUCLEOTIDE SEQUENCE [LARGE SCALE GENOMIC DNA]</scope>
</reference>
<dbReference type="Proteomes" id="UP001054945">
    <property type="component" value="Unassembled WGS sequence"/>
</dbReference>
<comment type="caution">
    <text evidence="2">The sequence shown here is derived from an EMBL/GenBank/DDBJ whole genome shotgun (WGS) entry which is preliminary data.</text>
</comment>
<proteinExistence type="predicted"/>
<evidence type="ECO:0000313" key="2">
    <source>
        <dbReference type="EMBL" id="GIX81073.1"/>
    </source>
</evidence>
<evidence type="ECO:0000259" key="1">
    <source>
        <dbReference type="PROSITE" id="PS50835"/>
    </source>
</evidence>
<evidence type="ECO:0000313" key="3">
    <source>
        <dbReference type="Proteomes" id="UP001054945"/>
    </source>
</evidence>
<dbReference type="InterPro" id="IPR003599">
    <property type="entry name" value="Ig_sub"/>
</dbReference>
<dbReference type="SUPFAM" id="SSF48726">
    <property type="entry name" value="Immunoglobulin"/>
    <property type="match status" value="2"/>
</dbReference>
<dbReference type="InterPro" id="IPR013783">
    <property type="entry name" value="Ig-like_fold"/>
</dbReference>
<dbReference type="InterPro" id="IPR007110">
    <property type="entry name" value="Ig-like_dom"/>
</dbReference>
<dbReference type="InterPro" id="IPR036179">
    <property type="entry name" value="Ig-like_dom_sf"/>
</dbReference>
<keyword evidence="3" id="KW-1185">Reference proteome</keyword>
<name>A0AAV4N8R8_CAEEX</name>
<dbReference type="AlphaFoldDB" id="A0AAV4N8R8"/>
<dbReference type="EMBL" id="BPLR01020651">
    <property type="protein sequence ID" value="GIX81073.1"/>
    <property type="molecule type" value="Genomic_DNA"/>
</dbReference>
<gene>
    <name evidence="2" type="primary">NPHS1_1</name>
    <name evidence="2" type="ORF">CEXT_697931</name>
</gene>
<dbReference type="SMART" id="SM00409">
    <property type="entry name" value="IG"/>
    <property type="match status" value="1"/>
</dbReference>
<dbReference type="PROSITE" id="PS50835">
    <property type="entry name" value="IG_LIKE"/>
    <property type="match status" value="1"/>
</dbReference>
<sequence length="145" mass="15730">MVGKGTKNDEQLIPISISVTASSEHGGFSTSNLVMNVTAEDDGSMCTCQATNEAIQQNKPIFSVSDIVTYEVKENDSKVIDMNAKANPDKVTYQWKKENEVVGEGHVLNITSAERSQSGEYVCLASNDIGESSVTVILKVLCEFF</sequence>
<protein>
    <submittedName>
        <fullName evidence="2">Nephrin</fullName>
    </submittedName>
</protein>
<feature type="domain" description="Ig-like" evidence="1">
    <location>
        <begin position="60"/>
        <end position="135"/>
    </location>
</feature>